<dbReference type="AlphaFoldDB" id="A0A2A7A2Z3"/>
<dbReference type="PROSITE" id="PS51257">
    <property type="entry name" value="PROKAR_LIPOPROTEIN"/>
    <property type="match status" value="1"/>
</dbReference>
<proteinExistence type="predicted"/>
<keyword evidence="1" id="KW-0732">Signal</keyword>
<sequence>MKRYDRRTFLKLSGASAVMLALAACDDSCASGSTSSGSATETPPSPPIPVIRDGQKILTIFNAELARRKVENIKFEYSKGLEHAIQADVQMFVDNGSPEFPSDEGLRLRMEGDYAAKMWDGLHEAGYSSGSTAIFGMLNQYRVGVDFDHEGKHLYSMDRLYPATEAQFQQLVDELIKDYGGVPGLHEDDPVVNKVGITVVDINDKTYWAAYIIDKWQGIGDG</sequence>
<dbReference type="Proteomes" id="UP000219901">
    <property type="component" value="Unassembled WGS sequence"/>
</dbReference>
<dbReference type="EMBL" id="NMTV01000019">
    <property type="protein sequence ID" value="PDX73521.1"/>
    <property type="molecule type" value="Genomic_DNA"/>
</dbReference>
<feature type="signal peptide" evidence="1">
    <location>
        <begin position="1"/>
        <end position="23"/>
    </location>
</feature>
<organism evidence="2 3">
    <name type="scientific">Faecalibacterium prausnitzii</name>
    <dbReference type="NCBI Taxonomy" id="853"/>
    <lineage>
        <taxon>Bacteria</taxon>
        <taxon>Bacillati</taxon>
        <taxon>Bacillota</taxon>
        <taxon>Clostridia</taxon>
        <taxon>Eubacteriales</taxon>
        <taxon>Oscillospiraceae</taxon>
        <taxon>Faecalibacterium</taxon>
    </lineage>
</organism>
<reference evidence="2 3" key="1">
    <citation type="journal article" date="2017" name="Front. Microbiol.">
        <title>New Insights into the Diversity of the Genus Faecalibacterium.</title>
        <authorList>
            <person name="Benevides L."/>
            <person name="Burman S."/>
            <person name="Martin R."/>
            <person name="Robert V."/>
            <person name="Thomas M."/>
            <person name="Miquel S."/>
            <person name="Chain F."/>
            <person name="Sokol H."/>
            <person name="Bermudez-Humaran L.G."/>
            <person name="Morrison M."/>
            <person name="Langella P."/>
            <person name="Azevedo V.A."/>
            <person name="Chatel J.M."/>
            <person name="Soares S."/>
        </authorList>
    </citation>
    <scope>NUCLEOTIDE SEQUENCE [LARGE SCALE GENOMIC DNA]</scope>
    <source>
        <strain evidence="2 3">CNCM I 4546</strain>
    </source>
</reference>
<dbReference type="InterPro" id="IPR006311">
    <property type="entry name" value="TAT_signal"/>
</dbReference>
<dbReference type="RefSeq" id="WP_097782562.1">
    <property type="nucleotide sequence ID" value="NZ_NMTV01000019.1"/>
</dbReference>
<accession>A0A2A7A2Z3</accession>
<comment type="caution">
    <text evidence="2">The sequence shown here is derived from an EMBL/GenBank/DDBJ whole genome shotgun (WGS) entry which is preliminary data.</text>
</comment>
<feature type="chain" id="PRO_5039607073" description="Twin-arginine translocation signal domain-containing protein" evidence="1">
    <location>
        <begin position="24"/>
        <end position="222"/>
    </location>
</feature>
<dbReference type="InterPro" id="IPR019546">
    <property type="entry name" value="TAT_signal_bac_arc"/>
</dbReference>
<evidence type="ECO:0000313" key="3">
    <source>
        <dbReference type="Proteomes" id="UP000219901"/>
    </source>
</evidence>
<name>A0A2A7A2Z3_9FIRM</name>
<gene>
    <name evidence="2" type="ORF">CGS55_02750</name>
</gene>
<evidence type="ECO:0000313" key="2">
    <source>
        <dbReference type="EMBL" id="PDX73521.1"/>
    </source>
</evidence>
<protein>
    <recommendedName>
        <fullName evidence="4">Twin-arginine translocation signal domain-containing protein</fullName>
    </recommendedName>
</protein>
<dbReference type="PROSITE" id="PS51318">
    <property type="entry name" value="TAT"/>
    <property type="match status" value="1"/>
</dbReference>
<evidence type="ECO:0008006" key="4">
    <source>
        <dbReference type="Google" id="ProtNLM"/>
    </source>
</evidence>
<evidence type="ECO:0000256" key="1">
    <source>
        <dbReference type="SAM" id="SignalP"/>
    </source>
</evidence>
<dbReference type="NCBIfam" id="TIGR01409">
    <property type="entry name" value="TAT_signal_seq"/>
    <property type="match status" value="1"/>
</dbReference>